<dbReference type="Gene3D" id="3.10.180.10">
    <property type="entry name" value="2,3-Dihydroxybiphenyl 1,2-Dioxygenase, domain 1"/>
    <property type="match status" value="1"/>
</dbReference>
<name>A0A0G1CIM8_9BACT</name>
<feature type="domain" description="VOC" evidence="1">
    <location>
        <begin position="5"/>
        <end position="126"/>
    </location>
</feature>
<dbReference type="InterPro" id="IPR004360">
    <property type="entry name" value="Glyas_Fos-R_dOase_dom"/>
</dbReference>
<dbReference type="SUPFAM" id="SSF54593">
    <property type="entry name" value="Glyoxalase/Bleomycin resistance protein/Dihydroxybiphenyl dioxygenase"/>
    <property type="match status" value="1"/>
</dbReference>
<dbReference type="PANTHER" id="PTHR36503:SF3">
    <property type="entry name" value="BLR0126 PROTEIN"/>
    <property type="match status" value="1"/>
</dbReference>
<dbReference type="PANTHER" id="PTHR36503">
    <property type="entry name" value="BLR2520 PROTEIN"/>
    <property type="match status" value="1"/>
</dbReference>
<dbReference type="STRING" id="1618436.UV59_C0008G0035"/>
<evidence type="ECO:0000313" key="2">
    <source>
        <dbReference type="EMBL" id="KKS85342.1"/>
    </source>
</evidence>
<dbReference type="EMBL" id="LCFB01000008">
    <property type="protein sequence ID" value="KKS85342.1"/>
    <property type="molecule type" value="Genomic_DNA"/>
</dbReference>
<evidence type="ECO:0000313" key="3">
    <source>
        <dbReference type="Proteomes" id="UP000034543"/>
    </source>
</evidence>
<accession>A0A0G1CIM8</accession>
<dbReference type="InterPro" id="IPR029068">
    <property type="entry name" value="Glyas_Bleomycin-R_OHBP_Dase"/>
</dbReference>
<proteinExistence type="predicted"/>
<dbReference type="Proteomes" id="UP000034543">
    <property type="component" value="Unassembled WGS sequence"/>
</dbReference>
<organism evidence="2 3">
    <name type="scientific">Candidatus Gottesmanbacteria bacterium GW2011_GWA1_43_11</name>
    <dbReference type="NCBI Taxonomy" id="1618436"/>
    <lineage>
        <taxon>Bacteria</taxon>
        <taxon>Candidatus Gottesmaniibacteriota</taxon>
    </lineage>
</organism>
<comment type="caution">
    <text evidence="2">The sequence shown here is derived from an EMBL/GenBank/DDBJ whole genome shotgun (WGS) entry which is preliminary data.</text>
</comment>
<dbReference type="AlphaFoldDB" id="A0A0G1CIM8"/>
<protein>
    <submittedName>
        <fullName evidence="2">Putative glyoxylase family protein</fullName>
    </submittedName>
</protein>
<sequence>MLPTQIQYLVLITDNYQQAKEFYTKVLGFEIDEEVPEDEYVQFKLDNIILAVFSRTQMSKVIDEKYLAKTGGALYTFAEVADVDQTVADLKTKGVKFIKEPRTQPWGQRTTYFTDPDGHIWEIQKWMKK</sequence>
<gene>
    <name evidence="2" type="ORF">UV59_C0008G0035</name>
</gene>
<dbReference type="Pfam" id="PF00903">
    <property type="entry name" value="Glyoxalase"/>
    <property type="match status" value="1"/>
</dbReference>
<evidence type="ECO:0000259" key="1">
    <source>
        <dbReference type="PROSITE" id="PS51819"/>
    </source>
</evidence>
<reference evidence="2 3" key="1">
    <citation type="journal article" date="2015" name="Nature">
        <title>rRNA introns, odd ribosomes, and small enigmatic genomes across a large radiation of phyla.</title>
        <authorList>
            <person name="Brown C.T."/>
            <person name="Hug L.A."/>
            <person name="Thomas B.C."/>
            <person name="Sharon I."/>
            <person name="Castelle C.J."/>
            <person name="Singh A."/>
            <person name="Wilkins M.J."/>
            <person name="Williams K.H."/>
            <person name="Banfield J.F."/>
        </authorList>
    </citation>
    <scope>NUCLEOTIDE SEQUENCE [LARGE SCALE GENOMIC DNA]</scope>
</reference>
<dbReference type="InterPro" id="IPR037523">
    <property type="entry name" value="VOC_core"/>
</dbReference>
<dbReference type="PROSITE" id="PS51819">
    <property type="entry name" value="VOC"/>
    <property type="match status" value="1"/>
</dbReference>